<dbReference type="GO" id="GO:0046872">
    <property type="term" value="F:metal ion binding"/>
    <property type="evidence" value="ECO:0007669"/>
    <property type="project" value="UniProtKB-KW"/>
</dbReference>
<reference evidence="4 5" key="1">
    <citation type="submission" date="2016-02" db="EMBL/GenBank/DDBJ databases">
        <title>Anaerosporomusa subterraneum gen. nov., sp. nov., a spore-forming obligate anaerobe isolated from saprolite.</title>
        <authorList>
            <person name="Choi J.K."/>
            <person name="Shah M."/>
            <person name="Yee N."/>
        </authorList>
    </citation>
    <scope>NUCLEOTIDE SEQUENCE [LARGE SCALE GENOMIC DNA]</scope>
    <source>
        <strain evidence="4 5">RU4</strain>
    </source>
</reference>
<name>A0A154BNN5_ANASB</name>
<evidence type="ECO:0000313" key="4">
    <source>
        <dbReference type="EMBL" id="KYZ75542.1"/>
    </source>
</evidence>
<evidence type="ECO:0000256" key="2">
    <source>
        <dbReference type="PIRSR" id="PIRSR002825-1"/>
    </source>
</evidence>
<evidence type="ECO:0000256" key="3">
    <source>
        <dbReference type="SAM" id="SignalP"/>
    </source>
</evidence>
<dbReference type="Pfam" id="PF13343">
    <property type="entry name" value="SBP_bac_6"/>
    <property type="match status" value="1"/>
</dbReference>
<protein>
    <submittedName>
        <fullName evidence="4">Iron ABC transporter substrate-binding protein</fullName>
    </submittedName>
</protein>
<dbReference type="GO" id="GO:0030288">
    <property type="term" value="C:outer membrane-bounded periplasmic space"/>
    <property type="evidence" value="ECO:0007669"/>
    <property type="project" value="TreeGrafter"/>
</dbReference>
<comment type="caution">
    <text evidence="4">The sequence shown here is derived from an EMBL/GenBank/DDBJ whole genome shotgun (WGS) entry which is preliminary data.</text>
</comment>
<dbReference type="OrthoDB" id="9791045at2"/>
<keyword evidence="1 3" id="KW-0732">Signal</keyword>
<dbReference type="GO" id="GO:0030975">
    <property type="term" value="F:thiamine binding"/>
    <property type="evidence" value="ECO:0007669"/>
    <property type="project" value="TreeGrafter"/>
</dbReference>
<evidence type="ECO:0000256" key="1">
    <source>
        <dbReference type="ARBA" id="ARBA00022729"/>
    </source>
</evidence>
<accession>A0A154BNN5</accession>
<gene>
    <name evidence="4" type="ORF">AXX12_12580</name>
</gene>
<dbReference type="PANTHER" id="PTHR30006">
    <property type="entry name" value="THIAMINE-BINDING PERIPLASMIC PROTEIN-RELATED"/>
    <property type="match status" value="1"/>
</dbReference>
<dbReference type="InterPro" id="IPR026045">
    <property type="entry name" value="Ferric-bd"/>
</dbReference>
<dbReference type="AlphaFoldDB" id="A0A154BNN5"/>
<dbReference type="PIRSF" id="PIRSF002825">
    <property type="entry name" value="CfbpA"/>
    <property type="match status" value="1"/>
</dbReference>
<dbReference type="PANTHER" id="PTHR30006:SF2">
    <property type="entry name" value="ABC TRANSPORTER SUBSTRATE-BINDING PROTEIN"/>
    <property type="match status" value="1"/>
</dbReference>
<feature type="chain" id="PRO_5039495192" evidence="3">
    <location>
        <begin position="21"/>
        <end position="343"/>
    </location>
</feature>
<feature type="binding site" evidence="2">
    <location>
        <position position="232"/>
    </location>
    <ligand>
        <name>Fe cation</name>
        <dbReference type="ChEBI" id="CHEBI:24875"/>
    </ligand>
</feature>
<dbReference type="PROSITE" id="PS51257">
    <property type="entry name" value="PROKAR_LIPOPROTEIN"/>
    <property type="match status" value="1"/>
</dbReference>
<dbReference type="STRING" id="1794912.AXX12_12580"/>
<keyword evidence="2" id="KW-0479">Metal-binding</keyword>
<sequence length="343" mass="37105">MSKKSILLLAIVMLCSTLLAGCGGSDKKAATPAAPAAGKKLIIYTSMKESLISGIVEGFKKKNPGIEVDYQSAGAGKLMAKIAAERQSGKILADIIWTSEVPDFYNMKKEGILEQYKTPLLKDIVNPFDDYDGYFTAARLGTLGIAINTDKIKTPPTQWSDLYKPEYKGAFGIADPALSGTAYMSVALLEKQFGWEFFDKLRANGARIGKGSGQVVDDTASGELAASLAVDYITYDKIEKGAHIALYYPPELLLAPSPVAIFKGGNVDAAKKFVDYLLDKEAQTLIAGEGTLSVRTDVTSPEKLKLPASADAWKRSIKIDYVKMMDSKKATIKQFTDTLQGKK</sequence>
<dbReference type="CDD" id="cd13547">
    <property type="entry name" value="PBP2_Fbp_like_2"/>
    <property type="match status" value="1"/>
</dbReference>
<dbReference type="SUPFAM" id="SSF53850">
    <property type="entry name" value="Periplasmic binding protein-like II"/>
    <property type="match status" value="1"/>
</dbReference>
<organism evidence="4 5">
    <name type="scientific">Anaerosporomusa subterranea</name>
    <dbReference type="NCBI Taxonomy" id="1794912"/>
    <lineage>
        <taxon>Bacteria</taxon>
        <taxon>Bacillati</taxon>
        <taxon>Bacillota</taxon>
        <taxon>Negativicutes</taxon>
        <taxon>Acetonemataceae</taxon>
        <taxon>Anaerosporomusa</taxon>
    </lineage>
</organism>
<dbReference type="Gene3D" id="3.40.190.10">
    <property type="entry name" value="Periplasmic binding protein-like II"/>
    <property type="match status" value="2"/>
</dbReference>
<feature type="signal peptide" evidence="3">
    <location>
        <begin position="1"/>
        <end position="20"/>
    </location>
</feature>
<dbReference type="RefSeq" id="WP_066244250.1">
    <property type="nucleotide sequence ID" value="NZ_LSGP01000023.1"/>
</dbReference>
<evidence type="ECO:0000313" key="5">
    <source>
        <dbReference type="Proteomes" id="UP000076268"/>
    </source>
</evidence>
<proteinExistence type="predicted"/>
<keyword evidence="5" id="KW-1185">Reference proteome</keyword>
<dbReference type="GO" id="GO:0030976">
    <property type="term" value="F:thiamine pyrophosphate binding"/>
    <property type="evidence" value="ECO:0007669"/>
    <property type="project" value="TreeGrafter"/>
</dbReference>
<dbReference type="EMBL" id="LSGP01000023">
    <property type="protein sequence ID" value="KYZ75542.1"/>
    <property type="molecule type" value="Genomic_DNA"/>
</dbReference>
<dbReference type="Proteomes" id="UP000076268">
    <property type="component" value="Unassembled WGS sequence"/>
</dbReference>
<dbReference type="GO" id="GO:0015888">
    <property type="term" value="P:thiamine transport"/>
    <property type="evidence" value="ECO:0007669"/>
    <property type="project" value="TreeGrafter"/>
</dbReference>
<keyword evidence="2" id="KW-0408">Iron</keyword>